<protein>
    <submittedName>
        <fullName evidence="3">SRPBCC domain-containing protein</fullName>
    </submittedName>
</protein>
<gene>
    <name evidence="3" type="ORF">F4W09_00910</name>
</gene>
<dbReference type="Pfam" id="PF08327">
    <property type="entry name" value="AHSA1"/>
    <property type="match status" value="1"/>
</dbReference>
<dbReference type="CDD" id="cd07814">
    <property type="entry name" value="SRPBCC_CalC_Aha1-like"/>
    <property type="match status" value="1"/>
</dbReference>
<evidence type="ECO:0000313" key="3">
    <source>
        <dbReference type="EMBL" id="KAB1859712.1"/>
    </source>
</evidence>
<dbReference type="SUPFAM" id="SSF55961">
    <property type="entry name" value="Bet v1-like"/>
    <property type="match status" value="1"/>
</dbReference>
<comment type="similarity">
    <text evidence="1">Belongs to the AHA1 family.</text>
</comment>
<dbReference type="AlphaFoldDB" id="A0A5N4WSP0"/>
<dbReference type="RefSeq" id="WP_016166948.1">
    <property type="nucleotide sequence ID" value="NZ_BBNK01000002.1"/>
</dbReference>
<proteinExistence type="inferred from homology"/>
<evidence type="ECO:0000313" key="4">
    <source>
        <dbReference type="Proteomes" id="UP000325788"/>
    </source>
</evidence>
<name>A0A5N4WSP0_9GAMM</name>
<dbReference type="Gene3D" id="3.30.530.20">
    <property type="match status" value="1"/>
</dbReference>
<dbReference type="Proteomes" id="UP000325788">
    <property type="component" value="Unassembled WGS sequence"/>
</dbReference>
<dbReference type="InterPro" id="IPR013538">
    <property type="entry name" value="ASHA1/2-like_C"/>
</dbReference>
<evidence type="ECO:0000259" key="2">
    <source>
        <dbReference type="Pfam" id="PF08327"/>
    </source>
</evidence>
<dbReference type="InterPro" id="IPR023393">
    <property type="entry name" value="START-like_dom_sf"/>
</dbReference>
<sequence>MMEHLRFSVCIDASPEKIWKILWSADTYTEWTKFFTEGSKIQSDWTVGGRTLFIDSHGDGLIATILVYLPNCSVIFQYQGLLQDGVEDLTSPEVQQWQGLLEQYSLEEVDGKTILSVELETTEDYKYMMEQAFEQGLQRVRELAEQ</sequence>
<evidence type="ECO:0000256" key="1">
    <source>
        <dbReference type="ARBA" id="ARBA00006817"/>
    </source>
</evidence>
<dbReference type="EMBL" id="VXLD01000001">
    <property type="protein sequence ID" value="KAB1859712.1"/>
    <property type="molecule type" value="Genomic_DNA"/>
</dbReference>
<comment type="caution">
    <text evidence="3">The sequence shown here is derived from an EMBL/GenBank/DDBJ whole genome shotgun (WGS) entry which is preliminary data.</text>
</comment>
<feature type="domain" description="Activator of Hsp90 ATPase homologue 1/2-like C-terminal" evidence="2">
    <location>
        <begin position="12"/>
        <end position="140"/>
    </location>
</feature>
<organism evidence="3 4">
    <name type="scientific">Acinetobacter tandoii</name>
    <dbReference type="NCBI Taxonomy" id="202954"/>
    <lineage>
        <taxon>Bacteria</taxon>
        <taxon>Pseudomonadati</taxon>
        <taxon>Pseudomonadota</taxon>
        <taxon>Gammaproteobacteria</taxon>
        <taxon>Moraxellales</taxon>
        <taxon>Moraxellaceae</taxon>
        <taxon>Acinetobacter</taxon>
    </lineage>
</organism>
<reference evidence="3 4" key="1">
    <citation type="submission" date="2019-09" db="EMBL/GenBank/DDBJ databases">
        <title>Draft genome sequence of Acinetobacter tandoii W4-4-4 isolated from environmental water sample.</title>
        <authorList>
            <person name="Wee S.K."/>
            <person name="Yan B."/>
            <person name="Mustaffa S.B."/>
            <person name="Yap E.P.H."/>
        </authorList>
    </citation>
    <scope>NUCLEOTIDE SEQUENCE [LARGE SCALE GENOMIC DNA]</scope>
    <source>
        <strain evidence="3 4">W4-4-4</strain>
    </source>
</reference>
<accession>A0A5N4WSP0</accession>